<evidence type="ECO:0008006" key="5">
    <source>
        <dbReference type="Google" id="ProtNLM"/>
    </source>
</evidence>
<dbReference type="PANTHER" id="PTHR15431">
    <property type="entry name" value="FGFR1 ONCOGENE PARTNER/LISH DOMAIN-CONTAINING PROTEIN"/>
    <property type="match status" value="1"/>
</dbReference>
<name>A0AAV8X5L7_9CUCU</name>
<feature type="non-terminal residue" evidence="3">
    <location>
        <position position="76"/>
    </location>
</feature>
<protein>
    <recommendedName>
        <fullName evidence="5">LisH domain-containing protein FOPNL</fullName>
    </recommendedName>
</protein>
<dbReference type="GO" id="GO:0060271">
    <property type="term" value="P:cilium assembly"/>
    <property type="evidence" value="ECO:0007669"/>
    <property type="project" value="TreeGrafter"/>
</dbReference>
<reference evidence="3" key="1">
    <citation type="journal article" date="2023" name="Insect Mol. Biol.">
        <title>Genome sequencing provides insights into the evolution of gene families encoding plant cell wall-degrading enzymes in longhorned beetles.</title>
        <authorList>
            <person name="Shin N.R."/>
            <person name="Okamura Y."/>
            <person name="Kirsch R."/>
            <person name="Pauchet Y."/>
        </authorList>
    </citation>
    <scope>NUCLEOTIDE SEQUENCE</scope>
    <source>
        <strain evidence="3">RBIC_L_NR</strain>
    </source>
</reference>
<dbReference type="Proteomes" id="UP001162156">
    <property type="component" value="Unassembled WGS sequence"/>
</dbReference>
<gene>
    <name evidence="3" type="ORF">NQ314_013769</name>
</gene>
<dbReference type="GO" id="GO:0036064">
    <property type="term" value="C:ciliary basal body"/>
    <property type="evidence" value="ECO:0007669"/>
    <property type="project" value="TreeGrafter"/>
</dbReference>
<evidence type="ECO:0000313" key="4">
    <source>
        <dbReference type="Proteomes" id="UP001162156"/>
    </source>
</evidence>
<organism evidence="3 4">
    <name type="scientific">Rhamnusium bicolor</name>
    <dbReference type="NCBI Taxonomy" id="1586634"/>
    <lineage>
        <taxon>Eukaryota</taxon>
        <taxon>Metazoa</taxon>
        <taxon>Ecdysozoa</taxon>
        <taxon>Arthropoda</taxon>
        <taxon>Hexapoda</taxon>
        <taxon>Insecta</taxon>
        <taxon>Pterygota</taxon>
        <taxon>Neoptera</taxon>
        <taxon>Endopterygota</taxon>
        <taxon>Coleoptera</taxon>
        <taxon>Polyphaga</taxon>
        <taxon>Cucujiformia</taxon>
        <taxon>Chrysomeloidea</taxon>
        <taxon>Cerambycidae</taxon>
        <taxon>Lepturinae</taxon>
        <taxon>Rhagiini</taxon>
        <taxon>Rhamnusium</taxon>
    </lineage>
</organism>
<dbReference type="GO" id="GO:0005813">
    <property type="term" value="C:centrosome"/>
    <property type="evidence" value="ECO:0007669"/>
    <property type="project" value="TreeGrafter"/>
</dbReference>
<evidence type="ECO:0000256" key="1">
    <source>
        <dbReference type="ARBA" id="ARBA00022490"/>
    </source>
</evidence>
<keyword evidence="1" id="KW-0963">Cytoplasm</keyword>
<proteinExistence type="predicted"/>
<comment type="caution">
    <text evidence="3">The sequence shown here is derived from an EMBL/GenBank/DDBJ whole genome shotgun (WGS) entry which is preliminary data.</text>
</comment>
<evidence type="ECO:0000256" key="2">
    <source>
        <dbReference type="ARBA" id="ARBA00023212"/>
    </source>
</evidence>
<dbReference type="GO" id="GO:0031514">
    <property type="term" value="C:motile cilium"/>
    <property type="evidence" value="ECO:0007669"/>
    <property type="project" value="TreeGrafter"/>
</dbReference>
<keyword evidence="4" id="KW-1185">Reference proteome</keyword>
<sequence>MGEPTETDLLEESLQKDGTLGRVNGEIRAAVMTVLNRNYENNEPPKIPEETKLINELLREYLSWNGYLYTEQILAA</sequence>
<dbReference type="EMBL" id="JANEYF010003809">
    <property type="protein sequence ID" value="KAJ8933847.1"/>
    <property type="molecule type" value="Genomic_DNA"/>
</dbReference>
<accession>A0AAV8X5L7</accession>
<evidence type="ECO:0000313" key="3">
    <source>
        <dbReference type="EMBL" id="KAJ8933847.1"/>
    </source>
</evidence>
<keyword evidence="2" id="KW-0206">Cytoskeleton</keyword>
<dbReference type="AlphaFoldDB" id="A0AAV8X5L7"/>
<dbReference type="PANTHER" id="PTHR15431:SF19">
    <property type="entry name" value="CENTROSOMAL PROTEIN 20-RELATED"/>
    <property type="match status" value="1"/>
</dbReference>